<dbReference type="InterPro" id="IPR019734">
    <property type="entry name" value="TPR_rpt"/>
</dbReference>
<dbReference type="EMBL" id="JAVHNS010000002">
    <property type="protein sequence ID" value="KAK6361778.1"/>
    <property type="molecule type" value="Genomic_DNA"/>
</dbReference>
<keyword evidence="6 7" id="KW-0802">TPR repeat</keyword>
<dbReference type="GO" id="GO:0005737">
    <property type="term" value="C:cytoplasm"/>
    <property type="evidence" value="ECO:0007669"/>
    <property type="project" value="UniProtKB-SubCell"/>
</dbReference>
<feature type="region of interest" description="Disordered" evidence="8">
    <location>
        <begin position="198"/>
        <end position="514"/>
    </location>
</feature>
<gene>
    <name evidence="10" type="ORF">TWF730_005494</name>
</gene>
<dbReference type="FunFam" id="1.25.40.10:FF:000017">
    <property type="entry name" value="NADPH oxidase regulator NoxR"/>
    <property type="match status" value="1"/>
</dbReference>
<keyword evidence="5" id="KW-0677">Repeat</keyword>
<sequence length="615" mass="68613">MAPVIPKKQDIEAWVQALERYDKGDFKGSIETFAHAGETSKALFNIGIIHATLGEHDEAIFAYKASITQDQYFAIAHFQRGVSNFLLSNFAEALKDFTNALRFLRENLYINYEQLGLKFCLYRCEVLFNRGLCYKYLGREDKASRNFEYSAREKMVTERHDVCDEAVGNCGEGYTVFSVPVGVVFRLTEGKTQATFVPPQMEVKKTSSKTSSSSPTTATHLKAKSLDETKSSHKGLAGLSKTRLLPKRSISTLNKARHTDDTSSNNSSSSSSKTVQRSATTTGALGGRPRPPPLTELGKPSSRSLSTKKSSHEIRRPEDSSAKKSSSHEHRRPEDPNTKKSPLRSTTVKKSIADVMNSGSSYLHSSSSSDESTSNNTRPQRSMTARRAPAPEPIKPLTIKKQTAELKVPQGQKQKVLPPTPQQLKEKQLPTLPPKPSKSPDFSHKYKAEEMLPSIQLQRDGRDSGLGTEEEDGDDSDDDIPDYYGSEWSGRSRSSWATSVEECPEEEAEAERKDKMRLRRRTVAVEVVKKIKLKIHFEDDLIAIMITPDISYKDFTGRVMDKLKLGSEGKIRFKDEDGHQVLLGDQEDLDGAIDICERVARKTSNPVGKIEVWVS</sequence>
<feature type="compositionally biased region" description="Basic and acidic residues" evidence="8">
    <location>
        <begin position="441"/>
        <end position="450"/>
    </location>
</feature>
<evidence type="ECO:0000313" key="11">
    <source>
        <dbReference type="Proteomes" id="UP001373714"/>
    </source>
</evidence>
<dbReference type="SMART" id="SM00666">
    <property type="entry name" value="PB1"/>
    <property type="match status" value="1"/>
</dbReference>
<comment type="subcellular location">
    <subcellularLocation>
        <location evidence="1">Cytoplasm</location>
    </subcellularLocation>
</comment>
<feature type="compositionally biased region" description="Low complexity" evidence="8">
    <location>
        <begin position="263"/>
        <end position="272"/>
    </location>
</feature>
<dbReference type="PANTHER" id="PTHR15175:SF0">
    <property type="entry name" value="SH3 DOMAIN-CONTAINING PROTEIN C23A1.17"/>
    <property type="match status" value="1"/>
</dbReference>
<dbReference type="Gene3D" id="1.25.40.10">
    <property type="entry name" value="Tetratricopeptide repeat domain"/>
    <property type="match status" value="1"/>
</dbReference>
<feature type="compositionally biased region" description="Polar residues" evidence="8">
    <location>
        <begin position="339"/>
        <end position="349"/>
    </location>
</feature>
<feature type="compositionally biased region" description="Low complexity" evidence="8">
    <location>
        <begin position="358"/>
        <end position="374"/>
    </location>
</feature>
<dbReference type="Proteomes" id="UP001373714">
    <property type="component" value="Unassembled WGS sequence"/>
</dbReference>
<evidence type="ECO:0000256" key="8">
    <source>
        <dbReference type="SAM" id="MobiDB-lite"/>
    </source>
</evidence>
<keyword evidence="4" id="KW-0963">Cytoplasm</keyword>
<evidence type="ECO:0000313" key="10">
    <source>
        <dbReference type="EMBL" id="KAK6361778.1"/>
    </source>
</evidence>
<dbReference type="SUPFAM" id="SSF48452">
    <property type="entry name" value="TPR-like"/>
    <property type="match status" value="1"/>
</dbReference>
<dbReference type="Pfam" id="PF13181">
    <property type="entry name" value="TPR_8"/>
    <property type="match status" value="1"/>
</dbReference>
<evidence type="ECO:0000256" key="2">
    <source>
        <dbReference type="ARBA" id="ARBA00008051"/>
    </source>
</evidence>
<dbReference type="InterPro" id="IPR011990">
    <property type="entry name" value="TPR-like_helical_dom_sf"/>
</dbReference>
<accession>A0AAV9VJQ1</accession>
<feature type="repeat" description="TPR" evidence="7">
    <location>
        <begin position="40"/>
        <end position="73"/>
    </location>
</feature>
<comment type="caution">
    <text evidence="10">The sequence shown here is derived from an EMBL/GenBank/DDBJ whole genome shotgun (WGS) entry which is preliminary data.</text>
</comment>
<evidence type="ECO:0000256" key="6">
    <source>
        <dbReference type="ARBA" id="ARBA00022803"/>
    </source>
</evidence>
<feature type="compositionally biased region" description="Low complexity" evidence="8">
    <location>
        <begin position="295"/>
        <end position="308"/>
    </location>
</feature>
<comment type="similarity">
    <text evidence="2">Belongs to the NCF2/NOXA1 family.</text>
</comment>
<organism evidence="10 11">
    <name type="scientific">Orbilia blumenaviensis</name>
    <dbReference type="NCBI Taxonomy" id="1796055"/>
    <lineage>
        <taxon>Eukaryota</taxon>
        <taxon>Fungi</taxon>
        <taxon>Dikarya</taxon>
        <taxon>Ascomycota</taxon>
        <taxon>Pezizomycotina</taxon>
        <taxon>Orbiliomycetes</taxon>
        <taxon>Orbiliales</taxon>
        <taxon>Orbiliaceae</taxon>
        <taxon>Orbilia</taxon>
    </lineage>
</organism>
<keyword evidence="3" id="KW-0728">SH3 domain</keyword>
<feature type="compositionally biased region" description="Low complexity" evidence="8">
    <location>
        <begin position="208"/>
        <end position="219"/>
    </location>
</feature>
<dbReference type="InterPro" id="IPR053793">
    <property type="entry name" value="PB1-like"/>
</dbReference>
<dbReference type="AlphaFoldDB" id="A0AAV9VJQ1"/>
<evidence type="ECO:0000256" key="4">
    <source>
        <dbReference type="ARBA" id="ARBA00022490"/>
    </source>
</evidence>
<evidence type="ECO:0000256" key="3">
    <source>
        <dbReference type="ARBA" id="ARBA00022443"/>
    </source>
</evidence>
<feature type="compositionally biased region" description="Acidic residues" evidence="8">
    <location>
        <begin position="468"/>
        <end position="481"/>
    </location>
</feature>
<evidence type="ECO:0000256" key="5">
    <source>
        <dbReference type="ARBA" id="ARBA00022737"/>
    </source>
</evidence>
<proteinExistence type="inferred from homology"/>
<dbReference type="InterPro" id="IPR000270">
    <property type="entry name" value="PB1_dom"/>
</dbReference>
<evidence type="ECO:0000259" key="9">
    <source>
        <dbReference type="PROSITE" id="PS51745"/>
    </source>
</evidence>
<dbReference type="PROSITE" id="PS51745">
    <property type="entry name" value="PB1"/>
    <property type="match status" value="1"/>
</dbReference>
<dbReference type="SUPFAM" id="SSF54277">
    <property type="entry name" value="CAD &amp; PB1 domains"/>
    <property type="match status" value="1"/>
</dbReference>
<evidence type="ECO:0000256" key="7">
    <source>
        <dbReference type="PROSITE-ProRule" id="PRU00339"/>
    </source>
</evidence>
<dbReference type="Pfam" id="PF00564">
    <property type="entry name" value="PB1"/>
    <property type="match status" value="1"/>
</dbReference>
<evidence type="ECO:0000256" key="1">
    <source>
        <dbReference type="ARBA" id="ARBA00004496"/>
    </source>
</evidence>
<name>A0AAV9VJQ1_9PEZI</name>
<protein>
    <recommendedName>
        <fullName evidence="9">PB1 domain-containing protein</fullName>
    </recommendedName>
</protein>
<dbReference type="PANTHER" id="PTHR15175">
    <property type="entry name" value="NEUTROPHIL CYTOSOLIC FACTOR 2, NEUTROPHIL NADPH OXIDASE FACTOR 2"/>
    <property type="match status" value="1"/>
</dbReference>
<dbReference type="Gene3D" id="3.10.20.90">
    <property type="entry name" value="Phosphatidylinositol 3-kinase Catalytic Subunit, Chain A, domain 1"/>
    <property type="match status" value="1"/>
</dbReference>
<feature type="compositionally biased region" description="Low complexity" evidence="8">
    <location>
        <begin position="483"/>
        <end position="496"/>
    </location>
</feature>
<feature type="compositionally biased region" description="Basic and acidic residues" evidence="8">
    <location>
        <begin position="310"/>
        <end position="338"/>
    </location>
</feature>
<dbReference type="SMART" id="SM00028">
    <property type="entry name" value="TPR"/>
    <property type="match status" value="3"/>
</dbReference>
<dbReference type="InterPro" id="IPR051864">
    <property type="entry name" value="NCF2_NOXA1"/>
</dbReference>
<dbReference type="PROSITE" id="PS50005">
    <property type="entry name" value="TPR"/>
    <property type="match status" value="1"/>
</dbReference>
<keyword evidence="11" id="KW-1185">Reference proteome</keyword>
<feature type="domain" description="PB1" evidence="9">
    <location>
        <begin position="530"/>
        <end position="615"/>
    </location>
</feature>
<reference evidence="10 11" key="1">
    <citation type="submission" date="2019-10" db="EMBL/GenBank/DDBJ databases">
        <authorList>
            <person name="Palmer J.M."/>
        </authorList>
    </citation>
    <scope>NUCLEOTIDE SEQUENCE [LARGE SCALE GENOMIC DNA]</scope>
    <source>
        <strain evidence="10 11">TWF730</strain>
    </source>
</reference>